<feature type="transmembrane region" description="Helical" evidence="1">
    <location>
        <begin position="182"/>
        <end position="211"/>
    </location>
</feature>
<feature type="transmembrane region" description="Helical" evidence="1">
    <location>
        <begin position="281"/>
        <end position="298"/>
    </location>
</feature>
<organism evidence="2 3">
    <name type="scientific">Leptospira harrisiae</name>
    <dbReference type="NCBI Taxonomy" id="2023189"/>
    <lineage>
        <taxon>Bacteria</taxon>
        <taxon>Pseudomonadati</taxon>
        <taxon>Spirochaetota</taxon>
        <taxon>Spirochaetia</taxon>
        <taxon>Leptospirales</taxon>
        <taxon>Leptospiraceae</taxon>
        <taxon>Leptospira</taxon>
    </lineage>
</organism>
<keyword evidence="3" id="KW-1185">Reference proteome</keyword>
<evidence type="ECO:0000256" key="1">
    <source>
        <dbReference type="SAM" id="Phobius"/>
    </source>
</evidence>
<comment type="caution">
    <text evidence="2">The sequence shown here is derived from an EMBL/GenBank/DDBJ whole genome shotgun (WGS) entry which is preliminary data.</text>
</comment>
<dbReference type="EMBL" id="NPDX01000004">
    <property type="protein sequence ID" value="PJZ83836.1"/>
    <property type="molecule type" value="Genomic_DNA"/>
</dbReference>
<evidence type="ECO:0000313" key="3">
    <source>
        <dbReference type="Proteomes" id="UP000232145"/>
    </source>
</evidence>
<name>A0A2N0AHR2_9LEPT</name>
<dbReference type="NCBIfam" id="NF047440">
    <property type="entry name" value="LA3751_2_3_fam"/>
    <property type="match status" value="1"/>
</dbReference>
<sequence>MITLQRKNVILLALALVLPLVQLLVQVDSFYLSDPLVKMIQVISLWKQQWQTESIIYPSYDFDPLFLLSPFNEGFIFQNQERLIGNYPIAFTFFYSLLAFVPFKFLPFLNFLFLLGFLKLLNDNSIKLPVLLLITFGTVVFPLLIDFSENAIFLLLSGYGYIFLLKAFENQNTKDWLLGNFFLGLAIWFRLEGVLFFISIQVTIFIIDFFIKKKSLVETLNPIRYIIFLIILASFLLWNQYSYSHPMGTRYLATIAYNSRSIWDQIMIFLSMSFTFPRSDGWSLGFFLQSPILLFALVQLSKEQLSKNQTLFYHFCISMIFLLIVGITSPNDGITLTGRYLLLLVYPLSFILNEQIEKIQKKKTVFSILTIWTSVCAIIVSSIFFFANKELTKLKKEITPLNSKLIVTTNELLSGAYGLDLIEKKVLCIKNPYLVKYLFYNIEKNMLSEFLIATVEKQTKYNQYEKGIYDSIIAESVQHGYRCTEEEHSKRILSRRCVKTNEHSENP</sequence>
<gene>
    <name evidence="2" type="ORF">CH364_13785</name>
</gene>
<feature type="transmembrane region" description="Helical" evidence="1">
    <location>
        <begin position="334"/>
        <end position="352"/>
    </location>
</feature>
<dbReference type="RefSeq" id="WP_100744358.1">
    <property type="nucleotide sequence ID" value="NZ_NPDW01000002.1"/>
</dbReference>
<keyword evidence="1" id="KW-1133">Transmembrane helix</keyword>
<dbReference type="Proteomes" id="UP000232145">
    <property type="component" value="Unassembled WGS sequence"/>
</dbReference>
<feature type="transmembrane region" description="Helical" evidence="1">
    <location>
        <begin position="310"/>
        <end position="328"/>
    </location>
</feature>
<keyword evidence="1" id="KW-0812">Transmembrane</keyword>
<feature type="transmembrane region" description="Helical" evidence="1">
    <location>
        <begin position="364"/>
        <end position="387"/>
    </location>
</feature>
<protein>
    <submittedName>
        <fullName evidence="2">Dolichyl-phosphate-mannose-protein mannosyltransferase</fullName>
    </submittedName>
</protein>
<feature type="transmembrane region" description="Helical" evidence="1">
    <location>
        <begin position="93"/>
        <end position="118"/>
    </location>
</feature>
<reference evidence="2 3" key="1">
    <citation type="submission" date="2017-07" db="EMBL/GenBank/DDBJ databases">
        <title>Leptospira spp. isolated from tropical soils.</title>
        <authorList>
            <person name="Thibeaux R."/>
            <person name="Iraola G."/>
            <person name="Ferres I."/>
            <person name="Bierque E."/>
            <person name="Girault D."/>
            <person name="Soupe-Gilbert M.-E."/>
            <person name="Picardeau M."/>
            <person name="Goarant C."/>
        </authorList>
    </citation>
    <scope>NUCLEOTIDE SEQUENCE [LARGE SCALE GENOMIC DNA]</scope>
    <source>
        <strain evidence="2 3">FH2-B-A1</strain>
    </source>
</reference>
<accession>A0A2N0AHR2</accession>
<dbReference type="GO" id="GO:0016757">
    <property type="term" value="F:glycosyltransferase activity"/>
    <property type="evidence" value="ECO:0007669"/>
    <property type="project" value="UniProtKB-KW"/>
</dbReference>
<evidence type="ECO:0000313" key="2">
    <source>
        <dbReference type="EMBL" id="PJZ83836.1"/>
    </source>
</evidence>
<dbReference type="AlphaFoldDB" id="A0A2N0AHR2"/>
<proteinExistence type="predicted"/>
<feature type="transmembrane region" description="Helical" evidence="1">
    <location>
        <begin position="130"/>
        <end position="162"/>
    </location>
</feature>
<dbReference type="InterPro" id="IPR059217">
    <property type="entry name" value="LA3751_2-like"/>
</dbReference>
<dbReference type="OrthoDB" id="345104at2"/>
<keyword evidence="2" id="KW-0328">Glycosyltransferase</keyword>
<feature type="transmembrane region" description="Helical" evidence="1">
    <location>
        <begin position="223"/>
        <end position="241"/>
    </location>
</feature>
<keyword evidence="2" id="KW-0808">Transferase</keyword>
<keyword evidence="1" id="KW-0472">Membrane</keyword>